<feature type="compositionally biased region" description="Acidic residues" evidence="1">
    <location>
        <begin position="625"/>
        <end position="648"/>
    </location>
</feature>
<reference evidence="2 3" key="1">
    <citation type="submission" date="2015-03" db="EMBL/GenBank/DDBJ databases">
        <title>RNA-seq based gene annotation and comparative genomics of four Zymoseptoria species reveal species-specific pathogenicity related genes and transposable element activity.</title>
        <authorList>
            <person name="Grandaubert J."/>
            <person name="Bhattacharyya A."/>
            <person name="Stukenbrock E.H."/>
        </authorList>
    </citation>
    <scope>NUCLEOTIDE SEQUENCE [LARGE SCALE GENOMIC DNA]</scope>
    <source>
        <strain evidence="2 3">Zb18110</strain>
    </source>
</reference>
<name>A0A0F4GAB9_9PEZI</name>
<feature type="compositionally biased region" description="Basic and acidic residues" evidence="1">
    <location>
        <begin position="485"/>
        <end position="495"/>
    </location>
</feature>
<organism evidence="2 3">
    <name type="scientific">Zymoseptoria brevis</name>
    <dbReference type="NCBI Taxonomy" id="1047168"/>
    <lineage>
        <taxon>Eukaryota</taxon>
        <taxon>Fungi</taxon>
        <taxon>Dikarya</taxon>
        <taxon>Ascomycota</taxon>
        <taxon>Pezizomycotina</taxon>
        <taxon>Dothideomycetes</taxon>
        <taxon>Dothideomycetidae</taxon>
        <taxon>Mycosphaerellales</taxon>
        <taxon>Mycosphaerellaceae</taxon>
        <taxon>Zymoseptoria</taxon>
    </lineage>
</organism>
<dbReference type="EMBL" id="LAFY01004161">
    <property type="protein sequence ID" value="KJX94326.1"/>
    <property type="molecule type" value="Genomic_DNA"/>
</dbReference>
<feature type="compositionally biased region" description="Basic and acidic residues" evidence="1">
    <location>
        <begin position="364"/>
        <end position="378"/>
    </location>
</feature>
<evidence type="ECO:0000313" key="3">
    <source>
        <dbReference type="Proteomes" id="UP000033647"/>
    </source>
</evidence>
<dbReference type="AlphaFoldDB" id="A0A0F4GAB9"/>
<feature type="compositionally biased region" description="Acidic residues" evidence="1">
    <location>
        <begin position="451"/>
        <end position="460"/>
    </location>
</feature>
<feature type="region of interest" description="Disordered" evidence="1">
    <location>
        <begin position="614"/>
        <end position="648"/>
    </location>
</feature>
<sequence>MDTDLQDRLVRIEGEHYKREAYAEDLWIKPEKDSKAEEEVSLGHEAVGARHAEGLLQHHPRWRLPDGRQHYTNLASFRSTAVQGYQGAPPNGLPGQRLCLDLRLPRRAGASEENSPSNPYLLSFVLLECPCEISNMATEEQKVLFDTYHHGGRSFTCLTRRQSAFEQGSTQPRPTHLAPFIYKSALTTPFFPHLHDITVLRIPAGVDLPINAAVMMESAARRFIPSMPGSSISGGRSNYDHSLDGSMYNLYRPSSQQCLQTVIMQQKPDLLSNYAVATNSWIFTGSYLVSAAVLSSLWTHVLFVHARAMTSLSLDSQVPQNGIYVTGGTEPLSWSDRLHFAKVLYLTSFHAIHNDIKMTNPTRTPDRNEAGGGGEHLDDAFRPSSMFEFAEFETLAMKPNIQQLTNTNRPGQFEPVGYRLASQRPFDYGAASKQLDPSNTHKQTERPEQVQDAEDEDADADHESITEEEWRAHEFQDQMTDVEDHTAGAHQGHEEQIEEPQLAAPDADSSGTQAQPTELSDDADSKQDDSELSDEEDPADKPTPAPSTQPASSKKRPRSPAPAIGGTYTYKGATYVIQGHEPDEWLRGQSTGHKRQKTSIAVAKNVPVPAKGVAYKKKKANKEEAEVEDDGDDESDEDFDPDAMDLDD</sequence>
<feature type="region of interest" description="Disordered" evidence="1">
    <location>
        <begin position="485"/>
        <end position="568"/>
    </location>
</feature>
<evidence type="ECO:0000313" key="2">
    <source>
        <dbReference type="EMBL" id="KJX94326.1"/>
    </source>
</evidence>
<evidence type="ECO:0000256" key="1">
    <source>
        <dbReference type="SAM" id="MobiDB-lite"/>
    </source>
</evidence>
<dbReference type="Proteomes" id="UP000033647">
    <property type="component" value="Unassembled WGS sequence"/>
</dbReference>
<proteinExistence type="predicted"/>
<gene>
    <name evidence="2" type="ORF">TI39_contig4202g00046</name>
</gene>
<feature type="region of interest" description="Disordered" evidence="1">
    <location>
        <begin position="429"/>
        <end position="464"/>
    </location>
</feature>
<accession>A0A0F4GAB9</accession>
<keyword evidence="3" id="KW-1185">Reference proteome</keyword>
<feature type="compositionally biased region" description="Polar residues" evidence="1">
    <location>
        <begin position="509"/>
        <end position="518"/>
    </location>
</feature>
<protein>
    <submittedName>
        <fullName evidence="2">Uncharacterized protein</fullName>
    </submittedName>
</protein>
<feature type="region of interest" description="Disordered" evidence="1">
    <location>
        <begin position="357"/>
        <end position="378"/>
    </location>
</feature>
<comment type="caution">
    <text evidence="2">The sequence shown here is derived from an EMBL/GenBank/DDBJ whole genome shotgun (WGS) entry which is preliminary data.</text>
</comment>